<keyword evidence="2" id="KW-1185">Reference proteome</keyword>
<accession>A0A2T5YDU8</accession>
<proteinExistence type="predicted"/>
<dbReference type="Pfam" id="PF11185">
    <property type="entry name" value="DUF2971"/>
    <property type="match status" value="1"/>
</dbReference>
<sequence>MVASSVEENVNPSKSRIGTEVMYKYCAFNHYALTNLINLELWCSHYEAFNDPFECWCIEKSGIPDPEKEWDRFDHVARMWGFTSGHNVSKEDLFNYCSEFIHPCSMKVGHYLESARISCFSRRPDNLLMWSHYADGFRGFCIEFDKDLLLKNSPKYAEVHEVFYSKLPPVIDTMVYEVARDQVWYHEMAIEETESSKKYIKDFKEDVFLPDYRKALLEAQDLLYVLYRSMLCQKPINWEYEEETRLILHTESDGKDGEPYLYSKDAIKAVIIGEKASNDNIDKINNILTLLGLDVPVKQAVRSKSKYEVLIQ</sequence>
<protein>
    <recommendedName>
        <fullName evidence="3">DUF2971 family protein</fullName>
    </recommendedName>
</protein>
<evidence type="ECO:0008006" key="3">
    <source>
        <dbReference type="Google" id="ProtNLM"/>
    </source>
</evidence>
<dbReference type="OrthoDB" id="190848at2"/>
<dbReference type="InterPro" id="IPR021352">
    <property type="entry name" value="DUF2971"/>
</dbReference>
<dbReference type="RefSeq" id="WP_108213241.1">
    <property type="nucleotide sequence ID" value="NZ_QBKI01000010.1"/>
</dbReference>
<dbReference type="AlphaFoldDB" id="A0A2T5YDU8"/>
<dbReference type="EMBL" id="QBKI01000010">
    <property type="protein sequence ID" value="PTX14724.1"/>
    <property type="molecule type" value="Genomic_DNA"/>
</dbReference>
<reference evidence="1 2" key="1">
    <citation type="submission" date="2018-04" db="EMBL/GenBank/DDBJ databases">
        <title>Genomic Encyclopedia of Archaeal and Bacterial Type Strains, Phase II (KMG-II): from individual species to whole genera.</title>
        <authorList>
            <person name="Goeker M."/>
        </authorList>
    </citation>
    <scope>NUCLEOTIDE SEQUENCE [LARGE SCALE GENOMIC DNA]</scope>
    <source>
        <strain evidence="1 2">DSM 100162</strain>
    </source>
</reference>
<dbReference type="Proteomes" id="UP000244225">
    <property type="component" value="Unassembled WGS sequence"/>
</dbReference>
<gene>
    <name evidence="1" type="ORF">C8N40_110153</name>
</gene>
<evidence type="ECO:0000313" key="2">
    <source>
        <dbReference type="Proteomes" id="UP000244225"/>
    </source>
</evidence>
<evidence type="ECO:0000313" key="1">
    <source>
        <dbReference type="EMBL" id="PTX14724.1"/>
    </source>
</evidence>
<name>A0A2T5YDU8_9BACT</name>
<comment type="caution">
    <text evidence="1">The sequence shown here is derived from an EMBL/GenBank/DDBJ whole genome shotgun (WGS) entry which is preliminary data.</text>
</comment>
<organism evidence="1 2">
    <name type="scientific">Pontibacter mucosus</name>
    <dbReference type="NCBI Taxonomy" id="1649266"/>
    <lineage>
        <taxon>Bacteria</taxon>
        <taxon>Pseudomonadati</taxon>
        <taxon>Bacteroidota</taxon>
        <taxon>Cytophagia</taxon>
        <taxon>Cytophagales</taxon>
        <taxon>Hymenobacteraceae</taxon>
        <taxon>Pontibacter</taxon>
    </lineage>
</organism>